<evidence type="ECO:0000313" key="6">
    <source>
        <dbReference type="Proteomes" id="UP000446866"/>
    </source>
</evidence>
<evidence type="ECO:0000256" key="1">
    <source>
        <dbReference type="ARBA" id="ARBA00022723"/>
    </source>
</evidence>
<dbReference type="GO" id="GO:0009245">
    <property type="term" value="P:lipid A biosynthetic process"/>
    <property type="evidence" value="ECO:0007669"/>
    <property type="project" value="TreeGrafter"/>
</dbReference>
<dbReference type="GO" id="GO:0008758">
    <property type="term" value="F:UDP-2,3-diacylglucosamine hydrolase activity"/>
    <property type="evidence" value="ECO:0007669"/>
    <property type="project" value="TreeGrafter"/>
</dbReference>
<dbReference type="Proteomes" id="UP000446866">
    <property type="component" value="Unassembled WGS sequence"/>
</dbReference>
<sequence>MNEIKVKRRRKRHGCLHFILYCLILAGIWYYGTFTLTTTEVTIESEKIQDEVTIVQITDLHGWKFGEDNKWLIEAIEAAEPNFIVSTGDMFSAGDSRGAEVAEQLLSDLAKEYPVYAVNGEHDNDSEFEERLSKAGVEVIRYESRDIEIGKTSLRLYGIDNVYYSDAFDLHNEFTLDESRYNILAAHISNSKAFSDFGVDLAMCGDTHGGQVRLPFVGGLNNRGTWFPELAGGEPFYTKGLYEMDAMKLFICGGLGSSPVPVRFLNRPEIAVIHLTPGD</sequence>
<keyword evidence="3" id="KW-0812">Transmembrane</keyword>
<dbReference type="RefSeq" id="WP_160202704.1">
    <property type="nucleotide sequence ID" value="NZ_QXWK01000024.1"/>
</dbReference>
<dbReference type="SUPFAM" id="SSF56300">
    <property type="entry name" value="Metallo-dependent phosphatases"/>
    <property type="match status" value="1"/>
</dbReference>
<dbReference type="EMBL" id="QXWK01000024">
    <property type="protein sequence ID" value="NBH62419.1"/>
    <property type="molecule type" value="Genomic_DNA"/>
</dbReference>
<keyword evidence="6" id="KW-1185">Reference proteome</keyword>
<dbReference type="PANTHER" id="PTHR31302">
    <property type="entry name" value="TRANSMEMBRANE PROTEIN WITH METALLOPHOSPHOESTERASE DOMAIN-RELATED"/>
    <property type="match status" value="1"/>
</dbReference>
<feature type="transmembrane region" description="Helical" evidence="3">
    <location>
        <begin position="14"/>
        <end position="32"/>
    </location>
</feature>
<dbReference type="Pfam" id="PF00149">
    <property type="entry name" value="Metallophos"/>
    <property type="match status" value="1"/>
</dbReference>
<keyword evidence="3" id="KW-0472">Membrane</keyword>
<proteinExistence type="predicted"/>
<evidence type="ECO:0000313" key="5">
    <source>
        <dbReference type="EMBL" id="NBH62419.1"/>
    </source>
</evidence>
<dbReference type="InterPro" id="IPR029052">
    <property type="entry name" value="Metallo-depent_PP-like"/>
</dbReference>
<dbReference type="GO" id="GO:0046872">
    <property type="term" value="F:metal ion binding"/>
    <property type="evidence" value="ECO:0007669"/>
    <property type="project" value="UniProtKB-KW"/>
</dbReference>
<comment type="caution">
    <text evidence="5">The sequence shown here is derived from an EMBL/GenBank/DDBJ whole genome shotgun (WGS) entry which is preliminary data.</text>
</comment>
<keyword evidence="2" id="KW-0378">Hydrolase</keyword>
<protein>
    <submittedName>
        <fullName evidence="5">Phosphoesterase</fullName>
    </submittedName>
</protein>
<keyword evidence="1" id="KW-0479">Metal-binding</keyword>
<organism evidence="5 6">
    <name type="scientific">Anaerotruncus colihominis</name>
    <dbReference type="NCBI Taxonomy" id="169435"/>
    <lineage>
        <taxon>Bacteria</taxon>
        <taxon>Bacillati</taxon>
        <taxon>Bacillota</taxon>
        <taxon>Clostridia</taxon>
        <taxon>Eubacteriales</taxon>
        <taxon>Oscillospiraceae</taxon>
        <taxon>Anaerotruncus</taxon>
    </lineage>
</organism>
<reference evidence="5 6" key="1">
    <citation type="submission" date="2018-08" db="EMBL/GenBank/DDBJ databases">
        <title>Murine metabolic-syndrome-specific gut microbial biobank.</title>
        <authorList>
            <person name="Liu C."/>
        </authorList>
    </citation>
    <scope>NUCLEOTIDE SEQUENCE [LARGE SCALE GENOMIC DNA]</scope>
    <source>
        <strain evidence="5 6">28</strain>
    </source>
</reference>
<gene>
    <name evidence="5" type="ORF">D0435_12230</name>
</gene>
<evidence type="ECO:0000259" key="4">
    <source>
        <dbReference type="Pfam" id="PF00149"/>
    </source>
</evidence>
<accession>A0A845QKM5</accession>
<dbReference type="AlphaFoldDB" id="A0A845QKM5"/>
<dbReference type="Gene3D" id="3.60.21.10">
    <property type="match status" value="1"/>
</dbReference>
<name>A0A845QKM5_9FIRM</name>
<evidence type="ECO:0000256" key="2">
    <source>
        <dbReference type="ARBA" id="ARBA00022801"/>
    </source>
</evidence>
<dbReference type="GO" id="GO:0016020">
    <property type="term" value="C:membrane"/>
    <property type="evidence" value="ECO:0007669"/>
    <property type="project" value="GOC"/>
</dbReference>
<dbReference type="InterPro" id="IPR004843">
    <property type="entry name" value="Calcineurin-like_PHP"/>
</dbReference>
<keyword evidence="3" id="KW-1133">Transmembrane helix</keyword>
<dbReference type="PANTHER" id="PTHR31302:SF31">
    <property type="entry name" value="PHOSPHODIESTERASE YAEI"/>
    <property type="match status" value="1"/>
</dbReference>
<feature type="domain" description="Calcineurin-like phosphoesterase" evidence="4">
    <location>
        <begin position="53"/>
        <end position="209"/>
    </location>
</feature>
<evidence type="ECO:0000256" key="3">
    <source>
        <dbReference type="SAM" id="Phobius"/>
    </source>
</evidence>
<dbReference type="InterPro" id="IPR051158">
    <property type="entry name" value="Metallophosphoesterase_sf"/>
</dbReference>